<dbReference type="PANTHER" id="PTHR42827:SF1">
    <property type="entry name" value="IRON-SULFUR CLUSTER-BINDING PROTEIN"/>
    <property type="match status" value="1"/>
</dbReference>
<keyword evidence="3" id="KW-0411">Iron-sulfur</keyword>
<feature type="domain" description="4Fe-4S ferredoxin-type" evidence="4">
    <location>
        <begin position="149"/>
        <end position="178"/>
    </location>
</feature>
<dbReference type="InterPro" id="IPR017896">
    <property type="entry name" value="4Fe4S_Fe-S-bd"/>
</dbReference>
<evidence type="ECO:0000259" key="4">
    <source>
        <dbReference type="PROSITE" id="PS51379"/>
    </source>
</evidence>
<dbReference type="GO" id="GO:0051536">
    <property type="term" value="F:iron-sulfur cluster binding"/>
    <property type="evidence" value="ECO:0007669"/>
    <property type="project" value="UniProtKB-KW"/>
</dbReference>
<dbReference type="STRING" id="1120975.SAMN02746064_01549"/>
<dbReference type="Gene3D" id="3.30.70.3270">
    <property type="match status" value="1"/>
</dbReference>
<reference evidence="5 6" key="1">
    <citation type="submission" date="2016-11" db="EMBL/GenBank/DDBJ databases">
        <authorList>
            <person name="Jaros S."/>
            <person name="Januszkiewicz K."/>
            <person name="Wedrychowicz H."/>
        </authorList>
    </citation>
    <scope>NUCLEOTIDE SEQUENCE [LARGE SCALE GENOMIC DNA]</scope>
    <source>
        <strain evidence="5 6">DSM 14828</strain>
    </source>
</reference>
<keyword evidence="1" id="KW-0479">Metal-binding</keyword>
<sequence>MTDNLISYIESLGVSRLGFFGAKSVVPNNWKELEYGISFSIKLSEPIVDDIKSGPSKTYFAHYRSVNYHINEVSLKIVLYLQKMGFKAVPIPASQTVSEKNEISGVFQHRTAATLSGLGWVGKSGMFIDDKLGPSVRLGTIFTNMKLPSASPVRSGGCGSCRICVESCPAMAIEGKEWKAGMERNELYDARACSDYMKEAYKDIGRGVVCGICMSICPKNHTSNK</sequence>
<dbReference type="SUPFAM" id="SSF54862">
    <property type="entry name" value="4Fe-4S ferredoxins"/>
    <property type="match status" value="1"/>
</dbReference>
<dbReference type="InterPro" id="IPR017900">
    <property type="entry name" value="4Fe4S_Fe_S_CS"/>
</dbReference>
<evidence type="ECO:0000313" key="6">
    <source>
        <dbReference type="Proteomes" id="UP000184251"/>
    </source>
</evidence>
<dbReference type="Proteomes" id="UP000184251">
    <property type="component" value="Unassembled WGS sequence"/>
</dbReference>
<dbReference type="OrthoDB" id="9815745at2"/>
<organism evidence="5 6">
    <name type="scientific">Alkalibacter saccharofermentans DSM 14828</name>
    <dbReference type="NCBI Taxonomy" id="1120975"/>
    <lineage>
        <taxon>Bacteria</taxon>
        <taxon>Bacillati</taxon>
        <taxon>Bacillota</taxon>
        <taxon>Clostridia</taxon>
        <taxon>Eubacteriales</taxon>
        <taxon>Eubacteriaceae</taxon>
        <taxon>Alkalibacter</taxon>
    </lineage>
</organism>
<dbReference type="PROSITE" id="PS00198">
    <property type="entry name" value="4FE4S_FER_1"/>
    <property type="match status" value="1"/>
</dbReference>
<dbReference type="PANTHER" id="PTHR42827">
    <property type="entry name" value="IRON-SULFUR CLUSTER-BINDING PROTEIN-RELATED"/>
    <property type="match status" value="1"/>
</dbReference>
<gene>
    <name evidence="5" type="ORF">SAMN02746064_01549</name>
</gene>
<accession>A0A1M4XP15</accession>
<dbReference type="AlphaFoldDB" id="A0A1M4XP15"/>
<evidence type="ECO:0000313" key="5">
    <source>
        <dbReference type="EMBL" id="SHE94962.1"/>
    </source>
</evidence>
<proteinExistence type="predicted"/>
<evidence type="ECO:0000256" key="2">
    <source>
        <dbReference type="ARBA" id="ARBA00023004"/>
    </source>
</evidence>
<dbReference type="RefSeq" id="WP_073270781.1">
    <property type="nucleotide sequence ID" value="NZ_FQTU01000010.1"/>
</dbReference>
<evidence type="ECO:0000256" key="1">
    <source>
        <dbReference type="ARBA" id="ARBA00022723"/>
    </source>
</evidence>
<protein>
    <submittedName>
        <fullName evidence="5">4Fe-4S double cluster binding domain-containing protein</fullName>
    </submittedName>
</protein>
<keyword evidence="2" id="KW-0408">Iron</keyword>
<dbReference type="Pfam" id="PF13484">
    <property type="entry name" value="Fer4_16"/>
    <property type="match status" value="1"/>
</dbReference>
<dbReference type="EMBL" id="FQTU01000010">
    <property type="protein sequence ID" value="SHE94962.1"/>
    <property type="molecule type" value="Genomic_DNA"/>
</dbReference>
<keyword evidence="6" id="KW-1185">Reference proteome</keyword>
<dbReference type="GO" id="GO:0046872">
    <property type="term" value="F:metal ion binding"/>
    <property type="evidence" value="ECO:0007669"/>
    <property type="project" value="UniProtKB-KW"/>
</dbReference>
<dbReference type="PROSITE" id="PS51379">
    <property type="entry name" value="4FE4S_FER_2"/>
    <property type="match status" value="1"/>
</dbReference>
<name>A0A1M4XP15_9FIRM</name>
<evidence type="ECO:0000256" key="3">
    <source>
        <dbReference type="ARBA" id="ARBA00023014"/>
    </source>
</evidence>